<dbReference type="EMBL" id="BMAU01021103">
    <property type="protein sequence ID" value="GFX90609.1"/>
    <property type="molecule type" value="Genomic_DNA"/>
</dbReference>
<comment type="caution">
    <text evidence="1">The sequence shown here is derived from an EMBL/GenBank/DDBJ whole genome shotgun (WGS) entry which is preliminary data.</text>
</comment>
<keyword evidence="2" id="KW-1185">Reference proteome</keyword>
<gene>
    <name evidence="1" type="ORF">TNCV_3194271</name>
</gene>
<organism evidence="1 2">
    <name type="scientific">Trichonephila clavipes</name>
    <name type="common">Golden silk orbweaver</name>
    <name type="synonym">Nephila clavipes</name>
    <dbReference type="NCBI Taxonomy" id="2585209"/>
    <lineage>
        <taxon>Eukaryota</taxon>
        <taxon>Metazoa</taxon>
        <taxon>Ecdysozoa</taxon>
        <taxon>Arthropoda</taxon>
        <taxon>Chelicerata</taxon>
        <taxon>Arachnida</taxon>
        <taxon>Araneae</taxon>
        <taxon>Araneomorphae</taxon>
        <taxon>Entelegynae</taxon>
        <taxon>Araneoidea</taxon>
        <taxon>Nephilidae</taxon>
        <taxon>Trichonephila</taxon>
    </lineage>
</organism>
<protein>
    <submittedName>
        <fullName evidence="1">Uncharacterized protein</fullName>
    </submittedName>
</protein>
<evidence type="ECO:0000313" key="1">
    <source>
        <dbReference type="EMBL" id="GFX90609.1"/>
    </source>
</evidence>
<accession>A0A8X6REA3</accession>
<name>A0A8X6REA3_TRICX</name>
<sequence length="97" mass="11779">MCEESGPVRGKCQLRTMRWSNSRFMVVHRSFDMWLQERPGPYWTLSRKSKWYLRFRGLRESCASSCSFQAEIDIKRVMCRRFKETDWKVTRDTSEKV</sequence>
<dbReference type="AlphaFoldDB" id="A0A8X6REA3"/>
<proteinExistence type="predicted"/>
<dbReference type="Proteomes" id="UP000887159">
    <property type="component" value="Unassembled WGS sequence"/>
</dbReference>
<evidence type="ECO:0000313" key="2">
    <source>
        <dbReference type="Proteomes" id="UP000887159"/>
    </source>
</evidence>
<reference evidence="1" key="1">
    <citation type="submission" date="2020-08" db="EMBL/GenBank/DDBJ databases">
        <title>Multicomponent nature underlies the extraordinary mechanical properties of spider dragline silk.</title>
        <authorList>
            <person name="Kono N."/>
            <person name="Nakamura H."/>
            <person name="Mori M."/>
            <person name="Yoshida Y."/>
            <person name="Ohtoshi R."/>
            <person name="Malay A.D."/>
            <person name="Moran D.A.P."/>
            <person name="Tomita M."/>
            <person name="Numata K."/>
            <person name="Arakawa K."/>
        </authorList>
    </citation>
    <scope>NUCLEOTIDE SEQUENCE</scope>
</reference>